<evidence type="ECO:0000256" key="6">
    <source>
        <dbReference type="SAM" id="MobiDB-lite"/>
    </source>
</evidence>
<feature type="transmembrane region" description="Helical" evidence="7">
    <location>
        <begin position="52"/>
        <end position="72"/>
    </location>
</feature>
<feature type="transmembrane region" description="Helical" evidence="7">
    <location>
        <begin position="378"/>
        <end position="397"/>
    </location>
</feature>
<keyword evidence="2" id="KW-1003">Cell membrane</keyword>
<sequence>MSATAVEEPLLRLRAFRNLFVAAAVSQLGSQISYVALPLLAVTVLGAGAGEVGLLSSLGTLTVLLLGLPAGAWMDRVRRLPVMITADVARAVVLLSVPLAWWGGWLSMGQLYVVTVLVGAGSLVFDVASLSLVPGVVGRARLTAANSLLVGTGAGMDVAGRSVAGVLVQVAGAPVAVLLDAMSYLWSAVWLRGVREPGGPAAGVREPSGPAGGADGGGSAASGGREPIGRQIGAGVRFLFGDPILVASLMQGAMANLAFPLCSVLLPVLFVEQLGYPEWVLGAYLAVGGLGVLAGSSSAYLIGRRFGTGRAAWLVSLATAPASLVIPFLGHGPWLWAGAAAWFVLTFRTGVNNVLLVSLRQRVTPDDMLGRMTATMRLLLMGALGLGGLLAGALGELWGVRSALWLGAGIMALSWLPYLRSPLRTQP</sequence>
<dbReference type="RefSeq" id="WP_379516231.1">
    <property type="nucleotide sequence ID" value="NZ_JBHSPA010000027.1"/>
</dbReference>
<comment type="subcellular location">
    <subcellularLocation>
        <location evidence="1">Cell membrane</location>
        <topology evidence="1">Multi-pass membrane protein</topology>
    </subcellularLocation>
</comment>
<feature type="transmembrane region" description="Helical" evidence="7">
    <location>
        <begin position="311"/>
        <end position="329"/>
    </location>
</feature>
<proteinExistence type="predicted"/>
<protein>
    <submittedName>
        <fullName evidence="8">MFS transporter</fullName>
    </submittedName>
</protein>
<feature type="transmembrane region" description="Helical" evidence="7">
    <location>
        <begin position="335"/>
        <end position="357"/>
    </location>
</feature>
<evidence type="ECO:0000256" key="5">
    <source>
        <dbReference type="ARBA" id="ARBA00023136"/>
    </source>
</evidence>
<dbReference type="PANTHER" id="PTHR23513">
    <property type="entry name" value="INTEGRAL MEMBRANE EFFLUX PROTEIN-RELATED"/>
    <property type="match status" value="1"/>
</dbReference>
<organism evidence="8 9">
    <name type="scientific">Nonomuraea insulae</name>
    <dbReference type="NCBI Taxonomy" id="1616787"/>
    <lineage>
        <taxon>Bacteria</taxon>
        <taxon>Bacillati</taxon>
        <taxon>Actinomycetota</taxon>
        <taxon>Actinomycetes</taxon>
        <taxon>Streptosporangiales</taxon>
        <taxon>Streptosporangiaceae</taxon>
        <taxon>Nonomuraea</taxon>
    </lineage>
</organism>
<dbReference type="SUPFAM" id="SSF103473">
    <property type="entry name" value="MFS general substrate transporter"/>
    <property type="match status" value="1"/>
</dbReference>
<evidence type="ECO:0000256" key="3">
    <source>
        <dbReference type="ARBA" id="ARBA00022692"/>
    </source>
</evidence>
<feature type="transmembrane region" description="Helical" evidence="7">
    <location>
        <begin position="244"/>
        <end position="269"/>
    </location>
</feature>
<evidence type="ECO:0000256" key="1">
    <source>
        <dbReference type="ARBA" id="ARBA00004651"/>
    </source>
</evidence>
<name>A0ABW1CNC6_9ACTN</name>
<accession>A0ABW1CNC6</accession>
<feature type="transmembrane region" description="Helical" evidence="7">
    <location>
        <begin position="111"/>
        <end position="133"/>
    </location>
</feature>
<evidence type="ECO:0000313" key="9">
    <source>
        <dbReference type="Proteomes" id="UP001596058"/>
    </source>
</evidence>
<dbReference type="Gene3D" id="1.20.1250.20">
    <property type="entry name" value="MFS general substrate transporter like domains"/>
    <property type="match status" value="1"/>
</dbReference>
<dbReference type="PANTHER" id="PTHR23513:SF6">
    <property type="entry name" value="MAJOR FACILITATOR SUPERFAMILY ASSOCIATED DOMAIN-CONTAINING PROTEIN"/>
    <property type="match status" value="1"/>
</dbReference>
<keyword evidence="3 7" id="KW-0812">Transmembrane</keyword>
<dbReference type="Proteomes" id="UP001596058">
    <property type="component" value="Unassembled WGS sequence"/>
</dbReference>
<keyword evidence="9" id="KW-1185">Reference proteome</keyword>
<dbReference type="CDD" id="cd06173">
    <property type="entry name" value="MFS_MefA_like"/>
    <property type="match status" value="1"/>
</dbReference>
<dbReference type="EMBL" id="JBHSPA010000027">
    <property type="protein sequence ID" value="MFC5826717.1"/>
    <property type="molecule type" value="Genomic_DNA"/>
</dbReference>
<evidence type="ECO:0000256" key="2">
    <source>
        <dbReference type="ARBA" id="ARBA00022475"/>
    </source>
</evidence>
<gene>
    <name evidence="8" type="ORF">ACFPZ3_22840</name>
</gene>
<keyword evidence="4 7" id="KW-1133">Transmembrane helix</keyword>
<feature type="compositionally biased region" description="Gly residues" evidence="6">
    <location>
        <begin position="210"/>
        <end position="221"/>
    </location>
</feature>
<feature type="region of interest" description="Disordered" evidence="6">
    <location>
        <begin position="201"/>
        <end position="224"/>
    </location>
</feature>
<dbReference type="InterPro" id="IPR036259">
    <property type="entry name" value="MFS_trans_sf"/>
</dbReference>
<dbReference type="InterPro" id="IPR011701">
    <property type="entry name" value="MFS"/>
</dbReference>
<evidence type="ECO:0000256" key="7">
    <source>
        <dbReference type="SAM" id="Phobius"/>
    </source>
</evidence>
<feature type="transmembrane region" description="Helical" evidence="7">
    <location>
        <begin position="403"/>
        <end position="419"/>
    </location>
</feature>
<dbReference type="Pfam" id="PF07690">
    <property type="entry name" value="MFS_1"/>
    <property type="match status" value="1"/>
</dbReference>
<evidence type="ECO:0000256" key="4">
    <source>
        <dbReference type="ARBA" id="ARBA00022989"/>
    </source>
</evidence>
<feature type="transmembrane region" description="Helical" evidence="7">
    <location>
        <begin position="84"/>
        <end position="105"/>
    </location>
</feature>
<keyword evidence="5 7" id="KW-0472">Membrane</keyword>
<feature type="transmembrane region" description="Helical" evidence="7">
    <location>
        <begin position="281"/>
        <end position="302"/>
    </location>
</feature>
<evidence type="ECO:0000313" key="8">
    <source>
        <dbReference type="EMBL" id="MFC5826717.1"/>
    </source>
</evidence>
<comment type="caution">
    <text evidence="8">The sequence shown here is derived from an EMBL/GenBank/DDBJ whole genome shotgun (WGS) entry which is preliminary data.</text>
</comment>
<feature type="transmembrane region" description="Helical" evidence="7">
    <location>
        <begin position="19"/>
        <end position="46"/>
    </location>
</feature>
<reference evidence="9" key="1">
    <citation type="journal article" date="2019" name="Int. J. Syst. Evol. Microbiol.">
        <title>The Global Catalogue of Microorganisms (GCM) 10K type strain sequencing project: providing services to taxonomists for standard genome sequencing and annotation.</title>
        <authorList>
            <consortium name="The Broad Institute Genomics Platform"/>
            <consortium name="The Broad Institute Genome Sequencing Center for Infectious Disease"/>
            <person name="Wu L."/>
            <person name="Ma J."/>
        </authorList>
    </citation>
    <scope>NUCLEOTIDE SEQUENCE [LARGE SCALE GENOMIC DNA]</scope>
    <source>
        <strain evidence="9">CCUG 53903</strain>
    </source>
</reference>